<evidence type="ECO:0000256" key="1">
    <source>
        <dbReference type="SAM" id="MobiDB-lite"/>
    </source>
</evidence>
<name>A0A8H5LLF4_9AGAR</name>
<sequence length="113" mass="12684">MRQVHSRGMTDAQCRKAIEAGLEEERRAGEACSEATEQVNHEYEIPIKFEPLSPKDIASYKTRTSQELKVGGRVNPANIPLSRNSPTSKSRFDFSKSPALAVKFFFTHITTDL</sequence>
<dbReference type="EMBL" id="JAACJO010000002">
    <property type="protein sequence ID" value="KAF5361865.1"/>
    <property type="molecule type" value="Genomic_DNA"/>
</dbReference>
<feature type="region of interest" description="Disordered" evidence="1">
    <location>
        <begin position="71"/>
        <end position="92"/>
    </location>
</feature>
<reference evidence="2 3" key="1">
    <citation type="journal article" date="2020" name="ISME J.">
        <title>Uncovering the hidden diversity of litter-decomposition mechanisms in mushroom-forming fungi.</title>
        <authorList>
            <person name="Floudas D."/>
            <person name="Bentzer J."/>
            <person name="Ahren D."/>
            <person name="Johansson T."/>
            <person name="Persson P."/>
            <person name="Tunlid A."/>
        </authorList>
    </citation>
    <scope>NUCLEOTIDE SEQUENCE [LARGE SCALE GENOMIC DNA]</scope>
    <source>
        <strain evidence="2 3">CBS 146.42</strain>
    </source>
</reference>
<proteinExistence type="predicted"/>
<comment type="caution">
    <text evidence="2">The sequence shown here is derived from an EMBL/GenBank/DDBJ whole genome shotgun (WGS) entry which is preliminary data.</text>
</comment>
<organism evidence="2 3">
    <name type="scientific">Leucocoprinus leucothites</name>
    <dbReference type="NCBI Taxonomy" id="201217"/>
    <lineage>
        <taxon>Eukaryota</taxon>
        <taxon>Fungi</taxon>
        <taxon>Dikarya</taxon>
        <taxon>Basidiomycota</taxon>
        <taxon>Agaricomycotina</taxon>
        <taxon>Agaricomycetes</taxon>
        <taxon>Agaricomycetidae</taxon>
        <taxon>Agaricales</taxon>
        <taxon>Agaricineae</taxon>
        <taxon>Agaricaceae</taxon>
        <taxon>Leucocoprinus</taxon>
    </lineage>
</organism>
<protein>
    <submittedName>
        <fullName evidence="2">Uncharacterized protein</fullName>
    </submittedName>
</protein>
<evidence type="ECO:0000313" key="2">
    <source>
        <dbReference type="EMBL" id="KAF5361865.1"/>
    </source>
</evidence>
<gene>
    <name evidence="2" type="ORF">D9756_002843</name>
</gene>
<keyword evidence="3" id="KW-1185">Reference proteome</keyword>
<dbReference type="AlphaFoldDB" id="A0A8H5LLF4"/>
<dbReference type="Proteomes" id="UP000559027">
    <property type="component" value="Unassembled WGS sequence"/>
</dbReference>
<evidence type="ECO:0000313" key="3">
    <source>
        <dbReference type="Proteomes" id="UP000559027"/>
    </source>
</evidence>
<accession>A0A8H5LLF4</accession>